<gene>
    <name evidence="1" type="ORF">REH74_016395</name>
</gene>
<sequence length="138" mass="15552">MNKCLIVMLASLSLGALAGEESVDCTNAVTTIEINQCAAIELELAQAKLEKYLKTSFNHNSHDHELVEAIKLAQQDWQAYVSSHCDSVYTQWRDGTIRGIMARMCKTKSTKQRTHELWENFLTYMDSTPSVLPEPSVE</sequence>
<accession>A0ACC7RBF2</accession>
<comment type="caution">
    <text evidence="1">The sequence shown here is derived from an EMBL/GenBank/DDBJ whole genome shotgun (WGS) entry which is preliminary data.</text>
</comment>
<proteinExistence type="predicted"/>
<evidence type="ECO:0000313" key="1">
    <source>
        <dbReference type="EMBL" id="MGI1899109.1"/>
    </source>
</evidence>
<dbReference type="EMBL" id="JAVHXJ020000084">
    <property type="protein sequence ID" value="MGI1899109.1"/>
    <property type="molecule type" value="Genomic_DNA"/>
</dbReference>
<protein>
    <submittedName>
        <fullName evidence="1">Lysozyme inhibitor LprI family protein</fullName>
    </submittedName>
</protein>
<dbReference type="Proteomes" id="UP001354073">
    <property type="component" value="Unassembled WGS sequence"/>
</dbReference>
<name>A0ACC7RBF2_9VIBR</name>
<organism evidence="1 2">
    <name type="scientific">Vibrio campbellii</name>
    <dbReference type="NCBI Taxonomy" id="680"/>
    <lineage>
        <taxon>Bacteria</taxon>
        <taxon>Pseudomonadati</taxon>
        <taxon>Pseudomonadota</taxon>
        <taxon>Gammaproteobacteria</taxon>
        <taxon>Vibrionales</taxon>
        <taxon>Vibrionaceae</taxon>
        <taxon>Vibrio</taxon>
    </lineage>
</organism>
<evidence type="ECO:0000313" key="2">
    <source>
        <dbReference type="Proteomes" id="UP001354073"/>
    </source>
</evidence>
<reference evidence="1" key="1">
    <citation type="submission" date="2024-11" db="EMBL/GenBank/DDBJ databases">
        <title>Identification of new Vibrio campbellii strains harboring the pVA1 plasmid isolated from Penaeus vannamei postlarvae affected by outbreaks of acute hepatopancreatic necrosis disease (AHPND) in Mexico.</title>
        <authorList>
            <person name="Gomez-Gil B."/>
            <person name="Enciso-Ibarra J."/>
        </authorList>
    </citation>
    <scope>NUCLEOTIDE SEQUENCE</scope>
    <source>
        <strain evidence="1">M270204</strain>
    </source>
</reference>